<accession>A0A645JVY5</accession>
<gene>
    <name evidence="1" type="ORF">SDC9_211611</name>
</gene>
<evidence type="ECO:0000313" key="1">
    <source>
        <dbReference type="EMBL" id="MPN63844.1"/>
    </source>
</evidence>
<name>A0A645JVY5_9ZZZZ</name>
<sequence>MTLRLLLLPEPAQELAVGALSGRFQGRSVVRKHPAHVMQESGARQQDRGVFELVYMVKEKLRINVALRR</sequence>
<organism evidence="1">
    <name type="scientific">bioreactor metagenome</name>
    <dbReference type="NCBI Taxonomy" id="1076179"/>
    <lineage>
        <taxon>unclassified sequences</taxon>
        <taxon>metagenomes</taxon>
        <taxon>ecological metagenomes</taxon>
    </lineage>
</organism>
<dbReference type="EMBL" id="VSSQ01143849">
    <property type="protein sequence ID" value="MPN63844.1"/>
    <property type="molecule type" value="Genomic_DNA"/>
</dbReference>
<dbReference type="AlphaFoldDB" id="A0A645JVY5"/>
<protein>
    <submittedName>
        <fullName evidence="1">Uncharacterized protein</fullName>
    </submittedName>
</protein>
<comment type="caution">
    <text evidence="1">The sequence shown here is derived from an EMBL/GenBank/DDBJ whole genome shotgun (WGS) entry which is preliminary data.</text>
</comment>
<proteinExistence type="predicted"/>
<reference evidence="1" key="1">
    <citation type="submission" date="2019-08" db="EMBL/GenBank/DDBJ databases">
        <authorList>
            <person name="Kucharzyk K."/>
            <person name="Murdoch R.W."/>
            <person name="Higgins S."/>
            <person name="Loffler F."/>
        </authorList>
    </citation>
    <scope>NUCLEOTIDE SEQUENCE</scope>
</reference>